<sequence>MSMDYVRLNRRSVLPVMRSNTHVVNKRNVKIFAAKVGVSVCRLDFKNAFLNLKDGDIEGTTPQIVNSDDLVFRLVQTICKSGGSRFINDTQDIEASNGTGVLRGLALRVVEVPGFCHGSD</sequence>
<evidence type="ECO:0000313" key="1">
    <source>
        <dbReference type="EMBL" id="KAG5455440.1"/>
    </source>
</evidence>
<keyword evidence="2" id="KW-1185">Reference proteome</keyword>
<protein>
    <submittedName>
        <fullName evidence="1">NAD-specific glutamate dehydrogenase-domain-containing protein</fullName>
    </submittedName>
</protein>
<evidence type="ECO:0000313" key="2">
    <source>
        <dbReference type="Proteomes" id="UP000673691"/>
    </source>
</evidence>
<dbReference type="Pfam" id="PF10712">
    <property type="entry name" value="NAD-GH"/>
    <property type="match status" value="1"/>
</dbReference>
<dbReference type="AlphaFoldDB" id="A0A8H7ZKW1"/>
<dbReference type="OrthoDB" id="2017405at2759"/>
<accession>A0A8H7ZKW1</accession>
<proteinExistence type="predicted"/>
<organism evidence="1 2">
    <name type="scientific">Olpidium bornovanus</name>
    <dbReference type="NCBI Taxonomy" id="278681"/>
    <lineage>
        <taxon>Eukaryota</taxon>
        <taxon>Fungi</taxon>
        <taxon>Fungi incertae sedis</taxon>
        <taxon>Olpidiomycota</taxon>
        <taxon>Olpidiomycotina</taxon>
        <taxon>Olpidiomycetes</taxon>
        <taxon>Olpidiales</taxon>
        <taxon>Olpidiaceae</taxon>
        <taxon>Olpidium</taxon>
    </lineage>
</organism>
<comment type="caution">
    <text evidence="1">The sequence shown here is derived from an EMBL/GenBank/DDBJ whole genome shotgun (WGS) entry which is preliminary data.</text>
</comment>
<name>A0A8H7ZKW1_9FUNG</name>
<dbReference type="InterPro" id="IPR019651">
    <property type="entry name" value="Glutamate_DH_NAD-spec"/>
</dbReference>
<gene>
    <name evidence="1" type="ORF">BJ554DRAFT_5147</name>
</gene>
<reference evidence="1 2" key="1">
    <citation type="journal article" name="Sci. Rep.">
        <title>Genome-scale phylogenetic analyses confirm Olpidium as the closest living zoosporic fungus to the non-flagellated, terrestrial fungi.</title>
        <authorList>
            <person name="Chang Y."/>
            <person name="Rochon D."/>
            <person name="Sekimoto S."/>
            <person name="Wang Y."/>
            <person name="Chovatia M."/>
            <person name="Sandor L."/>
            <person name="Salamov A."/>
            <person name="Grigoriev I.V."/>
            <person name="Stajich J.E."/>
            <person name="Spatafora J.W."/>
        </authorList>
    </citation>
    <scope>NUCLEOTIDE SEQUENCE [LARGE SCALE GENOMIC DNA]</scope>
    <source>
        <strain evidence="1">S191</strain>
    </source>
</reference>
<dbReference type="EMBL" id="JAEFCI010013373">
    <property type="protein sequence ID" value="KAG5455440.1"/>
    <property type="molecule type" value="Genomic_DNA"/>
</dbReference>
<dbReference type="Proteomes" id="UP000673691">
    <property type="component" value="Unassembled WGS sequence"/>
</dbReference>